<name>A0ABQ6X128_9EURO</name>
<feature type="transmembrane region" description="Helical" evidence="6">
    <location>
        <begin position="161"/>
        <end position="181"/>
    </location>
</feature>
<organism evidence="7 8">
    <name type="scientific">Aspergillus pseudocaelatus</name>
    <dbReference type="NCBI Taxonomy" id="1825620"/>
    <lineage>
        <taxon>Eukaryota</taxon>
        <taxon>Fungi</taxon>
        <taxon>Dikarya</taxon>
        <taxon>Ascomycota</taxon>
        <taxon>Pezizomycotina</taxon>
        <taxon>Eurotiomycetes</taxon>
        <taxon>Eurotiomycetidae</taxon>
        <taxon>Eurotiales</taxon>
        <taxon>Aspergillaceae</taxon>
        <taxon>Aspergillus</taxon>
        <taxon>Aspergillus subgen. Circumdati</taxon>
    </lineage>
</organism>
<keyword evidence="5 6" id="KW-0472">Membrane</keyword>
<gene>
    <name evidence="7" type="ORF">BDV36DRAFT_290847</name>
</gene>
<dbReference type="PANTHER" id="PTHR11266">
    <property type="entry name" value="PEROXISOMAL MEMBRANE PROTEIN 2, PXMP2 MPV17"/>
    <property type="match status" value="1"/>
</dbReference>
<dbReference type="Pfam" id="PF04117">
    <property type="entry name" value="Mpv17_PMP22"/>
    <property type="match status" value="1"/>
</dbReference>
<proteinExistence type="inferred from homology"/>
<evidence type="ECO:0000256" key="1">
    <source>
        <dbReference type="ARBA" id="ARBA00004141"/>
    </source>
</evidence>
<dbReference type="PANTHER" id="PTHR11266:SF80">
    <property type="entry name" value="PEROXISOMAL MEMBRANE PROTEIN 2"/>
    <property type="match status" value="1"/>
</dbReference>
<evidence type="ECO:0000313" key="8">
    <source>
        <dbReference type="Proteomes" id="UP000325395"/>
    </source>
</evidence>
<evidence type="ECO:0000256" key="3">
    <source>
        <dbReference type="ARBA" id="ARBA00022692"/>
    </source>
</evidence>
<feature type="transmembrane region" description="Helical" evidence="6">
    <location>
        <begin position="133"/>
        <end position="155"/>
    </location>
</feature>
<evidence type="ECO:0000256" key="6">
    <source>
        <dbReference type="RuleBase" id="RU363053"/>
    </source>
</evidence>
<feature type="transmembrane region" description="Helical" evidence="6">
    <location>
        <begin position="91"/>
        <end position="112"/>
    </location>
</feature>
<evidence type="ECO:0000256" key="4">
    <source>
        <dbReference type="ARBA" id="ARBA00022989"/>
    </source>
</evidence>
<keyword evidence="8" id="KW-1185">Reference proteome</keyword>
<reference evidence="7 8" key="1">
    <citation type="submission" date="2019-04" db="EMBL/GenBank/DDBJ databases">
        <authorList>
            <consortium name="DOE Joint Genome Institute"/>
            <person name="Mondo S."/>
            <person name="Kjaerbolling I."/>
            <person name="Vesth T."/>
            <person name="Frisvad J.C."/>
            <person name="Nybo J.L."/>
            <person name="Theobald S."/>
            <person name="Kildgaard S."/>
            <person name="Isbrandt T."/>
            <person name="Kuo A."/>
            <person name="Sato A."/>
            <person name="Lyhne E.K."/>
            <person name="Kogle M.E."/>
            <person name="Wiebenga A."/>
            <person name="Kun R.S."/>
            <person name="Lubbers R.J."/>
            <person name="Makela M.R."/>
            <person name="Barry K."/>
            <person name="Chovatia M."/>
            <person name="Clum A."/>
            <person name="Daum C."/>
            <person name="Haridas S."/>
            <person name="He G."/>
            <person name="LaButti K."/>
            <person name="Lipzen A."/>
            <person name="Riley R."/>
            <person name="Salamov A."/>
            <person name="Simmons B.A."/>
            <person name="Magnuson J.K."/>
            <person name="Henrissat B."/>
            <person name="Mortensen U.H."/>
            <person name="Larsen T.O."/>
            <person name="Devries R.P."/>
            <person name="Grigoriev I.V."/>
            <person name="Machida M."/>
            <person name="Baker S.E."/>
            <person name="Andersen M.R."/>
            <person name="Cantor M.N."/>
            <person name="Hua S.X."/>
        </authorList>
    </citation>
    <scope>NUCLEOTIDE SEQUENCE [LARGE SCALE GENOMIC DNA]</scope>
    <source>
        <strain evidence="7 8">CBS 117616</strain>
    </source>
</reference>
<comment type="similarity">
    <text evidence="2 6">Belongs to the peroxisomal membrane protein PXMP2/4 family.</text>
</comment>
<evidence type="ECO:0000256" key="2">
    <source>
        <dbReference type="ARBA" id="ARBA00006824"/>
    </source>
</evidence>
<evidence type="ECO:0000256" key="5">
    <source>
        <dbReference type="ARBA" id="ARBA00023136"/>
    </source>
</evidence>
<evidence type="ECO:0000313" key="7">
    <source>
        <dbReference type="EMBL" id="KAE8423037.1"/>
    </source>
</evidence>
<accession>A0ABQ6X128</accession>
<dbReference type="Proteomes" id="UP000325395">
    <property type="component" value="Unassembled WGS sequence"/>
</dbReference>
<sequence length="182" mass="20472">MSRHTKTIVQSAILKSAANLTAQLFRYSTNATALPLDWKAVIEFAIFGLIQAQVNCHWQEFLEDSFPSYSASAQPADKTTAAPKNIQWRNIVYKILLDQTIGLFLMNTIFLVCTGFKQSESASVLVAEVNRKIWPLIVNAWKVWPACSLCNFIWVPVGSRVLVASYVGFGWNIFLAFFSMVK</sequence>
<evidence type="ECO:0008006" key="9">
    <source>
        <dbReference type="Google" id="ProtNLM"/>
    </source>
</evidence>
<keyword evidence="4 6" id="KW-1133">Transmembrane helix</keyword>
<comment type="subcellular location">
    <subcellularLocation>
        <location evidence="1">Membrane</location>
        <topology evidence="1">Multi-pass membrane protein</topology>
    </subcellularLocation>
</comment>
<dbReference type="InterPro" id="IPR007248">
    <property type="entry name" value="Mpv17_PMP22"/>
</dbReference>
<keyword evidence="3 6" id="KW-0812">Transmembrane</keyword>
<protein>
    <recommendedName>
        <fullName evidence="9">Peroxisomal membrane protein 2, pxmp2</fullName>
    </recommendedName>
</protein>
<dbReference type="EMBL" id="ML735691">
    <property type="protein sequence ID" value="KAE8423037.1"/>
    <property type="molecule type" value="Genomic_DNA"/>
</dbReference>